<dbReference type="SUPFAM" id="SSF51735">
    <property type="entry name" value="NAD(P)-binding Rossmann-fold domains"/>
    <property type="match status" value="1"/>
</dbReference>
<dbReference type="EMBL" id="QZKU01000019">
    <property type="protein sequence ID" value="RJP25660.1"/>
    <property type="molecule type" value="Genomic_DNA"/>
</dbReference>
<dbReference type="NCBIfam" id="TIGR01179">
    <property type="entry name" value="galE"/>
    <property type="match status" value="1"/>
</dbReference>
<evidence type="ECO:0000256" key="5">
    <source>
        <dbReference type="ARBA" id="ARBA00013189"/>
    </source>
</evidence>
<evidence type="ECO:0000256" key="4">
    <source>
        <dbReference type="ARBA" id="ARBA00007637"/>
    </source>
</evidence>
<evidence type="ECO:0000256" key="3">
    <source>
        <dbReference type="ARBA" id="ARBA00004947"/>
    </source>
</evidence>
<dbReference type="Proteomes" id="UP000265882">
    <property type="component" value="Unassembled WGS sequence"/>
</dbReference>
<comment type="pathway">
    <text evidence="3 10">Carbohydrate metabolism; galactose metabolism.</text>
</comment>
<keyword evidence="9 10" id="KW-0119">Carbohydrate metabolism</keyword>
<evidence type="ECO:0000313" key="13">
    <source>
        <dbReference type="Proteomes" id="UP000265882"/>
    </source>
</evidence>
<dbReference type="GO" id="GO:0006012">
    <property type="term" value="P:galactose metabolic process"/>
    <property type="evidence" value="ECO:0007669"/>
    <property type="project" value="UniProtKB-UniPathway"/>
</dbReference>
<reference evidence="12 13" key="1">
    <citation type="journal article" date="2017" name="ISME J.">
        <title>Energy and carbon metabolisms in a deep terrestrial subsurface fluid microbial community.</title>
        <authorList>
            <person name="Momper L."/>
            <person name="Jungbluth S.P."/>
            <person name="Lee M.D."/>
            <person name="Amend J.P."/>
        </authorList>
    </citation>
    <scope>NUCLEOTIDE SEQUENCE [LARGE SCALE GENOMIC DNA]</scope>
    <source>
        <strain evidence="12">SURF_5</strain>
    </source>
</reference>
<dbReference type="GO" id="GO:0003978">
    <property type="term" value="F:UDP-glucose 4-epimerase activity"/>
    <property type="evidence" value="ECO:0007669"/>
    <property type="project" value="UniProtKB-UniRule"/>
</dbReference>
<evidence type="ECO:0000256" key="2">
    <source>
        <dbReference type="ARBA" id="ARBA00001911"/>
    </source>
</evidence>
<dbReference type="InterPro" id="IPR001509">
    <property type="entry name" value="Epimerase_deHydtase"/>
</dbReference>
<dbReference type="PANTHER" id="PTHR43725:SF53">
    <property type="entry name" value="UDP-ARABINOSE 4-EPIMERASE 1"/>
    <property type="match status" value="1"/>
</dbReference>
<evidence type="ECO:0000256" key="7">
    <source>
        <dbReference type="ARBA" id="ARBA00023027"/>
    </source>
</evidence>
<dbReference type="CDD" id="cd05247">
    <property type="entry name" value="UDP_G4E_1_SDR_e"/>
    <property type="match status" value="1"/>
</dbReference>
<name>A0A3A4P8D9_ABYX5</name>
<evidence type="ECO:0000256" key="9">
    <source>
        <dbReference type="ARBA" id="ARBA00023277"/>
    </source>
</evidence>
<dbReference type="InterPro" id="IPR036291">
    <property type="entry name" value="NAD(P)-bd_dom_sf"/>
</dbReference>
<dbReference type="PANTHER" id="PTHR43725">
    <property type="entry name" value="UDP-GLUCOSE 4-EPIMERASE"/>
    <property type="match status" value="1"/>
</dbReference>
<comment type="similarity">
    <text evidence="4 10">Belongs to the NAD(P)-dependent epimerase/dehydratase family.</text>
</comment>
<comment type="cofactor">
    <cofactor evidence="2 10">
        <name>NAD(+)</name>
        <dbReference type="ChEBI" id="CHEBI:57540"/>
    </cofactor>
</comment>
<keyword evidence="8 10" id="KW-0413">Isomerase</keyword>
<evidence type="ECO:0000259" key="11">
    <source>
        <dbReference type="Pfam" id="PF01370"/>
    </source>
</evidence>
<proteinExistence type="inferred from homology"/>
<evidence type="ECO:0000256" key="8">
    <source>
        <dbReference type="ARBA" id="ARBA00023235"/>
    </source>
</evidence>
<dbReference type="Gene3D" id="3.90.25.10">
    <property type="entry name" value="UDP-galactose 4-epimerase, domain 1"/>
    <property type="match status" value="1"/>
</dbReference>
<evidence type="ECO:0000313" key="12">
    <source>
        <dbReference type="EMBL" id="RJP25660.1"/>
    </source>
</evidence>
<sequence length="349" mass="38587">MFWHPAAEELNLSFKKILVTGGAGYIGSHTVKELLRQGCDTVTLDNLSTGHRESICGGVFVEADLRNLQALRDTLSSHRIDAVIHFAASCYVGESVKEPIKYYENNVLCGMNLLSAMAERNVRYIIFSSSAAVYGNPVQVPIPEEHQQLPINPYGQTKSLFEDILKSHERLYGIRSVSLRYFNAGGCDPDGDIGEHHDPETHLIPLVLDTALGRLPKISIFGDDYPTPDGTCIRDFIHVTDLADAHIRSLEYLSGGGATTALNVGTGKGYSVKEVIRAAEQVCGRSIAHTVSSRRPGDPPVLVAAADRIRREIGWEPRRSSLEEILETAWRWQKKLRKSSDRARPSHSD</sequence>
<evidence type="ECO:0000256" key="1">
    <source>
        <dbReference type="ARBA" id="ARBA00000083"/>
    </source>
</evidence>
<accession>A0A3A4P8D9</accession>
<evidence type="ECO:0000256" key="6">
    <source>
        <dbReference type="ARBA" id="ARBA00018569"/>
    </source>
</evidence>
<organism evidence="12 13">
    <name type="scientific">Abyssobacteria bacterium (strain SURF_5)</name>
    <dbReference type="NCBI Taxonomy" id="2093360"/>
    <lineage>
        <taxon>Bacteria</taxon>
        <taxon>Pseudomonadati</taxon>
        <taxon>Candidatus Hydrogenedentota</taxon>
        <taxon>Candidatus Abyssobacteria</taxon>
    </lineage>
</organism>
<dbReference type="InterPro" id="IPR005886">
    <property type="entry name" value="UDP_G4E"/>
</dbReference>
<keyword evidence="7 10" id="KW-0520">NAD</keyword>
<dbReference type="Gene3D" id="3.40.50.720">
    <property type="entry name" value="NAD(P)-binding Rossmann-like Domain"/>
    <property type="match status" value="1"/>
</dbReference>
<dbReference type="Pfam" id="PF01370">
    <property type="entry name" value="Epimerase"/>
    <property type="match status" value="1"/>
</dbReference>
<comment type="subunit">
    <text evidence="10">Homodimer.</text>
</comment>
<dbReference type="UniPathway" id="UPA00214"/>
<feature type="domain" description="NAD-dependent epimerase/dehydratase" evidence="11">
    <location>
        <begin position="17"/>
        <end position="265"/>
    </location>
</feature>
<protein>
    <recommendedName>
        <fullName evidence="6 10">UDP-glucose 4-epimerase</fullName>
        <ecNumber evidence="5 10">5.1.3.2</ecNumber>
    </recommendedName>
</protein>
<dbReference type="EC" id="5.1.3.2" evidence="5 10"/>
<evidence type="ECO:0000256" key="10">
    <source>
        <dbReference type="RuleBase" id="RU366046"/>
    </source>
</evidence>
<dbReference type="AlphaFoldDB" id="A0A3A4P8D9"/>
<comment type="caution">
    <text evidence="12">The sequence shown here is derived from an EMBL/GenBank/DDBJ whole genome shotgun (WGS) entry which is preliminary data.</text>
</comment>
<gene>
    <name evidence="12" type="primary">galE</name>
    <name evidence="12" type="ORF">C4520_01945</name>
</gene>
<comment type="catalytic activity">
    <reaction evidence="1 10">
        <text>UDP-alpha-D-glucose = UDP-alpha-D-galactose</text>
        <dbReference type="Rhea" id="RHEA:22168"/>
        <dbReference type="ChEBI" id="CHEBI:58885"/>
        <dbReference type="ChEBI" id="CHEBI:66914"/>
        <dbReference type="EC" id="5.1.3.2"/>
    </reaction>
</comment>